<evidence type="ECO:0000256" key="2">
    <source>
        <dbReference type="ARBA" id="ARBA00022552"/>
    </source>
</evidence>
<evidence type="ECO:0000256" key="1">
    <source>
        <dbReference type="ARBA" id="ARBA00022490"/>
    </source>
</evidence>
<dbReference type="Gene3D" id="3.40.50.150">
    <property type="entry name" value="Vaccinia Virus protein VP39"/>
    <property type="match status" value="1"/>
</dbReference>
<evidence type="ECO:0000313" key="8">
    <source>
        <dbReference type="EMBL" id="QUR69482.1"/>
    </source>
</evidence>
<dbReference type="EC" id="2.1.1.-" evidence="6"/>
<dbReference type="Proteomes" id="UP000682202">
    <property type="component" value="Chromosome"/>
</dbReference>
<dbReference type="CDD" id="cd02440">
    <property type="entry name" value="AdoMet_MTases"/>
    <property type="match status" value="1"/>
</dbReference>
<dbReference type="InterPro" id="IPR029063">
    <property type="entry name" value="SAM-dependent_MTases_sf"/>
</dbReference>
<keyword evidence="4 6" id="KW-0808">Transferase</keyword>
<dbReference type="InterPro" id="IPR003682">
    <property type="entry name" value="rRNA_ssu_MeTfrase_G"/>
</dbReference>
<proteinExistence type="inferred from homology"/>
<dbReference type="AlphaFoldDB" id="A0A975K172"/>
<dbReference type="PANTHER" id="PTHR31760">
    <property type="entry name" value="S-ADENOSYL-L-METHIONINE-DEPENDENT METHYLTRANSFERASES SUPERFAMILY PROTEIN"/>
    <property type="match status" value="1"/>
</dbReference>
<feature type="binding site" evidence="6">
    <location>
        <begin position="139"/>
        <end position="140"/>
    </location>
    <ligand>
        <name>S-adenosyl-L-methionine</name>
        <dbReference type="ChEBI" id="CHEBI:59789"/>
    </ligand>
</feature>
<keyword evidence="2 6" id="KW-0698">rRNA processing</keyword>
<dbReference type="GO" id="GO:0005829">
    <property type="term" value="C:cytosol"/>
    <property type="evidence" value="ECO:0007669"/>
    <property type="project" value="TreeGrafter"/>
</dbReference>
<dbReference type="NCBIfam" id="TIGR00138">
    <property type="entry name" value="rsmG_gidB"/>
    <property type="match status" value="1"/>
</dbReference>
<sequence length="251" mass="26526">MFHVKHGGPGGRSVPPSAPAVPAPPESAAIIFGARLDLAERYAQVLAGEAVKRGLVGPQEAGRVWDRHLLNCAVVGELLDPGARVVDIGSGAGLPGLPLAIARPDLRVVLLEPLLRRTEFLREAVAELGLAVEVVRGRAEDPGVRDQLGASDAAVSRAVAALDKVTKWSMPLLRPNGWMIAIKGERAAEELRQHRRVMATTGAADARVVTCGANYLRPPATVVLAQRSKPGTPDRRGRPHKPGRAAKGRTA</sequence>
<name>A0A975K172_9MYCO</name>
<dbReference type="SUPFAM" id="SSF53335">
    <property type="entry name" value="S-adenosyl-L-methionine-dependent methyltransferases"/>
    <property type="match status" value="1"/>
</dbReference>
<keyword evidence="9" id="KW-1185">Reference proteome</keyword>
<feature type="compositionally biased region" description="Basic residues" evidence="7">
    <location>
        <begin position="237"/>
        <end position="251"/>
    </location>
</feature>
<feature type="binding site" evidence="6">
    <location>
        <position position="94"/>
    </location>
    <ligand>
        <name>S-adenosyl-L-methionine</name>
        <dbReference type="ChEBI" id="CHEBI:59789"/>
    </ligand>
</feature>
<keyword evidence="1 6" id="KW-0963">Cytoplasm</keyword>
<comment type="subcellular location">
    <subcellularLocation>
        <location evidence="6">Cytoplasm</location>
    </subcellularLocation>
</comment>
<keyword evidence="5 6" id="KW-0949">S-adenosyl-L-methionine</keyword>
<keyword evidence="3 6" id="KW-0489">Methyltransferase</keyword>
<feature type="region of interest" description="Disordered" evidence="7">
    <location>
        <begin position="223"/>
        <end position="251"/>
    </location>
</feature>
<protein>
    <recommendedName>
        <fullName evidence="6">Ribosomal RNA small subunit methyltransferase G</fullName>
        <ecNumber evidence="6">2.1.1.-</ecNumber>
    </recommendedName>
    <alternativeName>
        <fullName evidence="6">16S rRNA 7-methylguanosine methyltransferase</fullName>
        <shortName evidence="6">16S rRNA m7G methyltransferase</shortName>
    </alternativeName>
</protein>
<feature type="region of interest" description="Disordered" evidence="7">
    <location>
        <begin position="1"/>
        <end position="21"/>
    </location>
</feature>
<evidence type="ECO:0000313" key="9">
    <source>
        <dbReference type="Proteomes" id="UP000682202"/>
    </source>
</evidence>
<comment type="caution">
    <text evidence="6">Lacks conserved residue(s) required for the propagation of feature annotation.</text>
</comment>
<feature type="binding site" evidence="6">
    <location>
        <position position="89"/>
    </location>
    <ligand>
        <name>S-adenosyl-L-methionine</name>
        <dbReference type="ChEBI" id="CHEBI:59789"/>
    </ligand>
</feature>
<dbReference type="HAMAP" id="MF_00074">
    <property type="entry name" value="16SrRNA_methyltr_G"/>
    <property type="match status" value="1"/>
</dbReference>
<dbReference type="Pfam" id="PF02527">
    <property type="entry name" value="GidB"/>
    <property type="match status" value="1"/>
</dbReference>
<evidence type="ECO:0000256" key="6">
    <source>
        <dbReference type="HAMAP-Rule" id="MF_00074"/>
    </source>
</evidence>
<dbReference type="GO" id="GO:0070043">
    <property type="term" value="F:rRNA (guanine-N7-)-methyltransferase activity"/>
    <property type="evidence" value="ECO:0007669"/>
    <property type="project" value="UniProtKB-UniRule"/>
</dbReference>
<dbReference type="RefSeq" id="WP_211697068.1">
    <property type="nucleotide sequence ID" value="NZ_CP046600.1"/>
</dbReference>
<evidence type="ECO:0000256" key="5">
    <source>
        <dbReference type="ARBA" id="ARBA00022691"/>
    </source>
</evidence>
<evidence type="ECO:0000256" key="7">
    <source>
        <dbReference type="SAM" id="MobiDB-lite"/>
    </source>
</evidence>
<organism evidence="8 9">
    <name type="scientific">Mycobacterium spongiae</name>
    <dbReference type="NCBI Taxonomy" id="886343"/>
    <lineage>
        <taxon>Bacteria</taxon>
        <taxon>Bacillati</taxon>
        <taxon>Actinomycetota</taxon>
        <taxon>Actinomycetes</taxon>
        <taxon>Mycobacteriales</taxon>
        <taxon>Mycobacteriaceae</taxon>
        <taxon>Mycobacterium</taxon>
    </lineage>
</organism>
<comment type="function">
    <text evidence="6">Specifically methylates the N7 position of a guanine in 16S rRNA.</text>
</comment>
<evidence type="ECO:0000256" key="3">
    <source>
        <dbReference type="ARBA" id="ARBA00022603"/>
    </source>
</evidence>
<reference evidence="8" key="1">
    <citation type="submission" date="2019-12" db="EMBL/GenBank/DDBJ databases">
        <title>Mycobacterium spongiae sp. nov.</title>
        <authorList>
            <person name="Stinear T."/>
        </authorList>
    </citation>
    <scope>NUCLEOTIDE SEQUENCE</scope>
    <source>
        <strain evidence="8">FSD4b-SM</strain>
    </source>
</reference>
<accession>A0A975K172</accession>
<feature type="binding site" evidence="6">
    <location>
        <position position="157"/>
    </location>
    <ligand>
        <name>S-adenosyl-L-methionine</name>
        <dbReference type="ChEBI" id="CHEBI:59789"/>
    </ligand>
</feature>
<dbReference type="PANTHER" id="PTHR31760:SF0">
    <property type="entry name" value="S-ADENOSYL-L-METHIONINE-DEPENDENT METHYLTRANSFERASES SUPERFAMILY PROTEIN"/>
    <property type="match status" value="1"/>
</dbReference>
<dbReference type="EMBL" id="CP046600">
    <property type="protein sequence ID" value="QUR69482.1"/>
    <property type="molecule type" value="Genomic_DNA"/>
</dbReference>
<evidence type="ECO:0000256" key="4">
    <source>
        <dbReference type="ARBA" id="ARBA00022679"/>
    </source>
</evidence>
<gene>
    <name evidence="6 8" type="primary">rsmG</name>
    <name evidence="8" type="ORF">F6B93_22525</name>
</gene>
<dbReference type="KEGG" id="mspg:F6B93_22525"/>
<comment type="similarity">
    <text evidence="6">Belongs to the methyltransferase superfamily. RNA methyltransferase RsmG family.</text>
</comment>